<accession>A0ACD0WSI7</accession>
<organism evidence="1 2">
    <name type="scientific">Clavispora lusitaniae</name>
    <name type="common">Candida lusitaniae</name>
    <dbReference type="NCBI Taxonomy" id="36911"/>
    <lineage>
        <taxon>Eukaryota</taxon>
        <taxon>Fungi</taxon>
        <taxon>Dikarya</taxon>
        <taxon>Ascomycota</taxon>
        <taxon>Saccharomycotina</taxon>
        <taxon>Pichiomycetes</taxon>
        <taxon>Metschnikowiaceae</taxon>
        <taxon>Clavispora</taxon>
    </lineage>
</organism>
<name>A0ACD0WSI7_CLALS</name>
<evidence type="ECO:0000313" key="2">
    <source>
        <dbReference type="Proteomes" id="UP000326582"/>
    </source>
</evidence>
<sequence>MSSSISLASTASAVSDLEAQPQSLHAASADGAAAEKTVRPAVSHKVPPSERRGLLSWVSLVPELDDARNYGPYQKLLLVFVVACAGTTGPMGTSIILPAVEDVARSLHTSETMVNVSVGIFLLSLGVFPMWWSNFSERHGRRPVYIVSFSWFLAFSVGSAVAPSISALIVLRMLAGAGASAVQACGAATVADLYVPEERGAALGIFYLGPLLGPFLSPIIGGAVAQAWGWRATMWVMVIFCGANVVSILLFLPETLRREDQRYVARQRGRESESEREREQEHEREKNEQAEQAQAEKDKQTHEQEKDEQQDQPSPSPVKTKAVTATLSARRSGSSTPPLLTEPAFDSLMPSLSRLSTNVSRAPAPPAARANYAAARHSYARLAYDYIVRPTHAIVLLGYPPVTLAVAYSAVSFMGVYFFNIAITNEYSAPPYDFSPIIVGLMYVPNSVTYILASVLGGRWNDRLLRRHARRHNGELRPEARLSWNLVTAAALYPPACLIFGWCLDKHTMWLVPLVGTALFGFASMLVIGITLTYIIDVLPGKGATGVALNNLVRQIFAATATFVTKPLLNALGPGVLLSIYVGVLTLALSCMWYLKRNGADLRARHDLTDYYARL</sequence>
<keyword evidence="2" id="KW-1185">Reference proteome</keyword>
<dbReference type="EMBL" id="CP038491">
    <property type="protein sequence ID" value="QFZ30484.1"/>
    <property type="molecule type" value="Genomic_DNA"/>
</dbReference>
<proteinExistence type="predicted"/>
<evidence type="ECO:0000313" key="1">
    <source>
        <dbReference type="EMBL" id="QFZ30484.1"/>
    </source>
</evidence>
<reference evidence="2" key="1">
    <citation type="journal article" date="2019" name="MBio">
        <title>Comparative genomics for the elucidation of multidrug resistance (MDR) in Candida lusitaniae.</title>
        <authorList>
            <person name="Kannan A."/>
            <person name="Asner S.A."/>
            <person name="Trachsel E."/>
            <person name="Kelly S."/>
            <person name="Parker J."/>
            <person name="Sanglard D."/>
        </authorList>
    </citation>
    <scope>NUCLEOTIDE SEQUENCE [LARGE SCALE GENOMIC DNA]</scope>
    <source>
        <strain evidence="2">P1</strain>
    </source>
</reference>
<protein>
    <submittedName>
        <fullName evidence="1">MFS antiporter</fullName>
    </submittedName>
</protein>
<gene>
    <name evidence="1" type="ORF">EJF14_80203</name>
</gene>
<dbReference type="Proteomes" id="UP000326582">
    <property type="component" value="Chromosome 8"/>
</dbReference>